<dbReference type="InterPro" id="IPR029058">
    <property type="entry name" value="AB_hydrolase_fold"/>
</dbReference>
<gene>
    <name evidence="3" type="ordered locus">Bresu_2910</name>
</gene>
<dbReference type="SUPFAM" id="SSF53474">
    <property type="entry name" value="alpha/beta-Hydrolases"/>
    <property type="match status" value="1"/>
</dbReference>
<dbReference type="EMBL" id="CP002102">
    <property type="protein sequence ID" value="ADL02217.1"/>
    <property type="molecule type" value="Genomic_DNA"/>
</dbReference>
<dbReference type="KEGG" id="bsb:Bresu_2910"/>
<evidence type="ECO:0000313" key="3">
    <source>
        <dbReference type="EMBL" id="ADL02217.1"/>
    </source>
</evidence>
<dbReference type="RefSeq" id="WP_013270318.1">
    <property type="nucleotide sequence ID" value="NC_014375.1"/>
</dbReference>
<evidence type="ECO:0000313" key="4">
    <source>
        <dbReference type="Proteomes" id="UP000002696"/>
    </source>
</evidence>
<name>D9QNI2_BRESC</name>
<dbReference type="OrthoDB" id="4058760at2"/>
<sequence>MARNPKPAVTAPKSNPGRKRTSEVPTLTASKLKTAVVLIHGMGEQRPMATLWSFVEAAWRTDRTLTPAYDNAVYAKPDVINDNFDLRRVTTRYWSDPDPKRVDFFEFYWAHLMQGNTVQGTLSWLRALFIRPPSSVPRGLRRVWLVGLVLLIAAALLMGLAALPSELTDGFVSRRLPISLSLGSLVLSLLATRWLAPVAGDAARYFSPDPPNVEARNAIRRAGVEVLERLAQSGKYDRIVLVGHSLGSAIGLDVLTAAYERVARETWAEAHPAGGPAAKALRALEKAAAKLVDAHTDPDLFVAFRDAQRAYASTLKKGAQVGKAPWLVSDFVTLGSPLSKAQILITRNRERFDFRVGARGLATCPPFFEQTTPPRFSYEVARNRWGPHHAAPFASTVWTNVYFPSRLILFGDIVSGAVAPLFGPGVRDVKLRIAAPRFRHNDYWLSPEADPAPEWIGALRKALNLRLALEDVVWDPGDTARMINARREKAL</sequence>
<dbReference type="Gene3D" id="3.40.50.1820">
    <property type="entry name" value="alpha/beta hydrolase"/>
    <property type="match status" value="1"/>
</dbReference>
<reference evidence="4" key="1">
    <citation type="journal article" date="2011" name="J. Bacteriol.">
        <title>Genome sequences of eight morphologically diverse alphaproteobacteria.</title>
        <authorList>
            <consortium name="US DOE Joint Genome Institute"/>
            <person name="Brown P.J."/>
            <person name="Kysela D.T."/>
            <person name="Buechlein A."/>
            <person name="Hemmerich C."/>
            <person name="Brun Y.V."/>
        </authorList>
    </citation>
    <scope>NUCLEOTIDE SEQUENCE [LARGE SCALE GENOMIC DNA]</scope>
    <source>
        <strain evidence="4">ATCC 15264 / DSM 4735 / LMG 14903 / NBRC 16000 / CB 81</strain>
    </source>
</reference>
<evidence type="ECO:0000256" key="2">
    <source>
        <dbReference type="SAM" id="Phobius"/>
    </source>
</evidence>
<keyword evidence="2" id="KW-0472">Membrane</keyword>
<dbReference type="InParanoid" id="D9QNI2"/>
<keyword evidence="2" id="KW-1133">Transmembrane helix</keyword>
<feature type="transmembrane region" description="Helical" evidence="2">
    <location>
        <begin position="143"/>
        <end position="164"/>
    </location>
</feature>
<organism evidence="3 4">
    <name type="scientific">Brevundimonas subvibrioides (strain ATCC 15264 / DSM 4735 / LMG 14903 / NBRC 16000 / CB 81)</name>
    <name type="common">Caulobacter subvibrioides</name>
    <dbReference type="NCBI Taxonomy" id="633149"/>
    <lineage>
        <taxon>Bacteria</taxon>
        <taxon>Pseudomonadati</taxon>
        <taxon>Pseudomonadota</taxon>
        <taxon>Alphaproteobacteria</taxon>
        <taxon>Caulobacterales</taxon>
        <taxon>Caulobacteraceae</taxon>
        <taxon>Brevundimonas</taxon>
    </lineage>
</organism>
<protein>
    <submittedName>
        <fullName evidence="3">Uncharacterized protein</fullName>
    </submittedName>
</protein>
<proteinExistence type="predicted"/>
<keyword evidence="2" id="KW-0812">Transmembrane</keyword>
<evidence type="ECO:0000256" key="1">
    <source>
        <dbReference type="SAM" id="MobiDB-lite"/>
    </source>
</evidence>
<keyword evidence="4" id="KW-1185">Reference proteome</keyword>
<dbReference type="HOGENOM" id="CLU_032469_0_0_5"/>
<dbReference type="BioCyc" id="BSUB633149:G1GM8-2923-MONOMER"/>
<dbReference type="STRING" id="633149.Bresu_2910"/>
<feature type="region of interest" description="Disordered" evidence="1">
    <location>
        <begin position="1"/>
        <end position="26"/>
    </location>
</feature>
<dbReference type="AlphaFoldDB" id="D9QNI2"/>
<accession>D9QNI2</accession>
<dbReference type="eggNOG" id="ENOG50302ZX">
    <property type="taxonomic scope" value="Bacteria"/>
</dbReference>
<dbReference type="Proteomes" id="UP000002696">
    <property type="component" value="Chromosome"/>
</dbReference>